<evidence type="ECO:0000259" key="3">
    <source>
        <dbReference type="Pfam" id="PF13556"/>
    </source>
</evidence>
<dbReference type="Proteomes" id="UP000295129">
    <property type="component" value="Unassembled WGS sequence"/>
</dbReference>
<dbReference type="InterPro" id="IPR042070">
    <property type="entry name" value="PucR_C-HTH_sf"/>
</dbReference>
<dbReference type="InterPro" id="IPR051448">
    <property type="entry name" value="CdaR-like_regulators"/>
</dbReference>
<evidence type="ECO:0000256" key="1">
    <source>
        <dbReference type="ARBA" id="ARBA00006754"/>
    </source>
</evidence>
<evidence type="ECO:0000259" key="4">
    <source>
        <dbReference type="Pfam" id="PF17853"/>
    </source>
</evidence>
<protein>
    <submittedName>
        <fullName evidence="5">CdaR family transcriptional regulator</fullName>
    </submittedName>
</protein>
<name>A0A4R6DP47_9RHOO</name>
<gene>
    <name evidence="5" type="ORF">C7389_12627</name>
</gene>
<comment type="similarity">
    <text evidence="1">Belongs to the CdaR family.</text>
</comment>
<evidence type="ECO:0000313" key="5">
    <source>
        <dbReference type="EMBL" id="TDN46720.1"/>
    </source>
</evidence>
<dbReference type="Gene3D" id="1.10.10.2840">
    <property type="entry name" value="PucR C-terminal helix-turn-helix domain"/>
    <property type="match status" value="1"/>
</dbReference>
<evidence type="ECO:0000259" key="2">
    <source>
        <dbReference type="Pfam" id="PF05651"/>
    </source>
</evidence>
<organism evidence="5 6">
    <name type="scientific">Azoarcus indigens</name>
    <dbReference type="NCBI Taxonomy" id="29545"/>
    <lineage>
        <taxon>Bacteria</taxon>
        <taxon>Pseudomonadati</taxon>
        <taxon>Pseudomonadota</taxon>
        <taxon>Betaproteobacteria</taxon>
        <taxon>Rhodocyclales</taxon>
        <taxon>Zoogloeaceae</taxon>
        <taxon>Azoarcus</taxon>
    </lineage>
</organism>
<dbReference type="InterPro" id="IPR025736">
    <property type="entry name" value="PucR_C-HTH_dom"/>
</dbReference>
<reference evidence="5 6" key="1">
    <citation type="submission" date="2019-03" db="EMBL/GenBank/DDBJ databases">
        <title>Genomic Encyclopedia of Type Strains, Phase IV (KMG-IV): sequencing the most valuable type-strain genomes for metagenomic binning, comparative biology and taxonomic classification.</title>
        <authorList>
            <person name="Goeker M."/>
        </authorList>
    </citation>
    <scope>NUCLEOTIDE SEQUENCE [LARGE SCALE GENOMIC DNA]</scope>
    <source>
        <strain evidence="5 6">DSM 12121</strain>
    </source>
</reference>
<dbReference type="RefSeq" id="WP_133594686.1">
    <property type="nucleotide sequence ID" value="NZ_SNVV01000026.1"/>
</dbReference>
<dbReference type="AlphaFoldDB" id="A0A4R6DP47"/>
<dbReference type="Pfam" id="PF05651">
    <property type="entry name" value="Diacid_rec"/>
    <property type="match status" value="1"/>
</dbReference>
<dbReference type="InterPro" id="IPR008599">
    <property type="entry name" value="Diacid_rec"/>
</dbReference>
<feature type="domain" description="CdaR GGDEF-like" evidence="4">
    <location>
        <begin position="144"/>
        <end position="274"/>
    </location>
</feature>
<dbReference type="Pfam" id="PF17853">
    <property type="entry name" value="GGDEF_2"/>
    <property type="match status" value="1"/>
</dbReference>
<dbReference type="InterPro" id="IPR041522">
    <property type="entry name" value="CdaR_GGDEF"/>
</dbReference>
<keyword evidence="6" id="KW-1185">Reference proteome</keyword>
<comment type="caution">
    <text evidence="5">The sequence shown here is derived from an EMBL/GenBank/DDBJ whole genome shotgun (WGS) entry which is preliminary data.</text>
</comment>
<sequence length="388" mass="42273">MSTLGAALAQQIVERTMKIIPFNVNVMDARGIILASGKAARIGDLHPGAQLALAKRGTVEIDAATVANMPGARAGINLPLSVRGQICGVVGITGEPGAVRQFAELVRVTAEMILEQAQLIQELQREKRYREEFLFQLVKKTGIPPASLEAWAARLGVDLGRPRAVTVLELADDALPPDQALMELQRVQAELAARWPELLSAVLSPRELALLEPFEVPESQQADSAALARRRLQELERIVAPVLHGPAVLAMGIALPGLDGAAASYQAASRTARVGRSRRPEEHLFSYYELSLPVLLSGLDSGWQAEQLRLPLQRLRAFDRKAGSLRKTLAAWFAHGNHPLSTARALHIHRNTLDYRLQKIAELTGLDLADTDDRLLLYVALQLEDEGG</sequence>
<proteinExistence type="inferred from homology"/>
<dbReference type="OrthoDB" id="8872837at2"/>
<dbReference type="PANTHER" id="PTHR33744">
    <property type="entry name" value="CARBOHYDRATE DIACID REGULATOR"/>
    <property type="match status" value="1"/>
</dbReference>
<feature type="domain" description="Putative sugar diacid recognition" evidence="2">
    <location>
        <begin position="6"/>
        <end position="137"/>
    </location>
</feature>
<dbReference type="PANTHER" id="PTHR33744:SF15">
    <property type="entry name" value="CARBOHYDRATE DIACID REGULATOR"/>
    <property type="match status" value="1"/>
</dbReference>
<feature type="domain" description="PucR C-terminal helix-turn-helix" evidence="3">
    <location>
        <begin position="325"/>
        <end position="382"/>
    </location>
</feature>
<evidence type="ECO:0000313" key="6">
    <source>
        <dbReference type="Proteomes" id="UP000295129"/>
    </source>
</evidence>
<dbReference type="Pfam" id="PF13556">
    <property type="entry name" value="HTH_30"/>
    <property type="match status" value="1"/>
</dbReference>
<accession>A0A4R6DP47</accession>
<dbReference type="EMBL" id="SNVV01000026">
    <property type="protein sequence ID" value="TDN46720.1"/>
    <property type="molecule type" value="Genomic_DNA"/>
</dbReference>